<evidence type="ECO:0000313" key="1">
    <source>
        <dbReference type="EMBL" id="QOX63918.1"/>
    </source>
</evidence>
<evidence type="ECO:0000313" key="2">
    <source>
        <dbReference type="Proteomes" id="UP000594014"/>
    </source>
</evidence>
<keyword evidence="2" id="KW-1185">Reference proteome</keyword>
<accession>A0ACD1ACB1</accession>
<reference evidence="1" key="1">
    <citation type="submission" date="2019-08" db="EMBL/GenBank/DDBJ databases">
        <title>Genome sequence of Clostridiales bacterium MT110.</title>
        <authorList>
            <person name="Cao J."/>
        </authorList>
    </citation>
    <scope>NUCLEOTIDE SEQUENCE</scope>
    <source>
        <strain evidence="1">MT110</strain>
    </source>
</reference>
<dbReference type="Proteomes" id="UP000594014">
    <property type="component" value="Chromosome"/>
</dbReference>
<protein>
    <submittedName>
        <fullName evidence="1">Rubrerythrin family protein</fullName>
    </submittedName>
</protein>
<gene>
    <name evidence="1" type="ORF">FRZ06_11540</name>
</gene>
<organism evidence="1 2">
    <name type="scientific">Anoxybacterium hadale</name>
    <dbReference type="NCBI Taxonomy" id="3408580"/>
    <lineage>
        <taxon>Bacteria</taxon>
        <taxon>Bacillati</taxon>
        <taxon>Bacillota</taxon>
        <taxon>Clostridia</taxon>
        <taxon>Peptostreptococcales</taxon>
        <taxon>Anaerovoracaceae</taxon>
        <taxon>Anoxybacterium</taxon>
    </lineage>
</organism>
<proteinExistence type="predicted"/>
<name>A0ACD1ACB1_9FIRM</name>
<sequence>MKDLKGTKTLENLLSAFAGESMARNKYTYYASKAKKEGYEQISAIFTETAANEKEHAELWFKLAHGIGTTSENLEDAAQGENYEWTDMYANMAKVAREEGFPEIAAQMEGVAKVEKEHEERYRALKKNIEEGKVFEKDAVVEWKCANCGYVYTSQKAYEKCPVCDHPKAYFELKARNY</sequence>
<dbReference type="EMBL" id="CP042469">
    <property type="protein sequence ID" value="QOX63918.1"/>
    <property type="molecule type" value="Genomic_DNA"/>
</dbReference>